<dbReference type="SMART" id="SM00028">
    <property type="entry name" value="TPR"/>
    <property type="match status" value="3"/>
</dbReference>
<comment type="caution">
    <text evidence="4">The sequence shown here is derived from an EMBL/GenBank/DDBJ whole genome shotgun (WGS) entry which is preliminary data.</text>
</comment>
<evidence type="ECO:0000313" key="4">
    <source>
        <dbReference type="EMBL" id="OJH37621.1"/>
    </source>
</evidence>
<dbReference type="RefSeq" id="WP_071901090.1">
    <property type="nucleotide sequence ID" value="NZ_MPIN01000007.1"/>
</dbReference>
<dbReference type="InterPro" id="IPR011990">
    <property type="entry name" value="TPR-like_helical_dom_sf"/>
</dbReference>
<dbReference type="PROSITE" id="PS50005">
    <property type="entry name" value="TPR"/>
    <property type="match status" value="1"/>
</dbReference>
<dbReference type="Pfam" id="PF14559">
    <property type="entry name" value="TPR_19"/>
    <property type="match status" value="1"/>
</dbReference>
<dbReference type="InterPro" id="IPR051012">
    <property type="entry name" value="CellSynth/LPSAsmb/PSIAsmb"/>
</dbReference>
<reference evidence="5" key="1">
    <citation type="submission" date="2016-11" db="EMBL/GenBank/DDBJ databases">
        <authorList>
            <person name="Shukria A."/>
            <person name="Stevens D.C."/>
        </authorList>
    </citation>
    <scope>NUCLEOTIDE SEQUENCE [LARGE SCALE GENOMIC DNA]</scope>
    <source>
        <strain evidence="5">Cbfe23</strain>
    </source>
</reference>
<dbReference type="Gene3D" id="1.25.40.10">
    <property type="entry name" value="Tetratricopeptide repeat domain"/>
    <property type="match status" value="2"/>
</dbReference>
<feature type="repeat" description="TPR" evidence="3">
    <location>
        <begin position="98"/>
        <end position="131"/>
    </location>
</feature>
<name>A0A1L9B5U2_9BACT</name>
<dbReference type="EMBL" id="MPIN01000007">
    <property type="protein sequence ID" value="OJH37621.1"/>
    <property type="molecule type" value="Genomic_DNA"/>
</dbReference>
<proteinExistence type="predicted"/>
<evidence type="ECO:0000256" key="3">
    <source>
        <dbReference type="PROSITE-ProRule" id="PRU00339"/>
    </source>
</evidence>
<protein>
    <recommendedName>
        <fullName evidence="6">Tetratricopeptide repeat protein</fullName>
    </recommendedName>
</protein>
<organism evidence="4 5">
    <name type="scientific">Cystobacter ferrugineus</name>
    <dbReference type="NCBI Taxonomy" id="83449"/>
    <lineage>
        <taxon>Bacteria</taxon>
        <taxon>Pseudomonadati</taxon>
        <taxon>Myxococcota</taxon>
        <taxon>Myxococcia</taxon>
        <taxon>Myxococcales</taxon>
        <taxon>Cystobacterineae</taxon>
        <taxon>Archangiaceae</taxon>
        <taxon>Cystobacter</taxon>
    </lineage>
</organism>
<keyword evidence="2 3" id="KW-0802">TPR repeat</keyword>
<dbReference type="AlphaFoldDB" id="A0A1L9B5U2"/>
<dbReference type="PANTHER" id="PTHR45586">
    <property type="entry name" value="TPR REPEAT-CONTAINING PROTEIN PA4667"/>
    <property type="match status" value="1"/>
</dbReference>
<reference evidence="4 5" key="2">
    <citation type="submission" date="2016-12" db="EMBL/GenBank/DDBJ databases">
        <title>Draft Genome Sequence of Cystobacter ferrugineus Strain Cbfe23.</title>
        <authorList>
            <person name="Akbar S."/>
            <person name="Dowd S.E."/>
            <person name="Stevens D.C."/>
        </authorList>
    </citation>
    <scope>NUCLEOTIDE SEQUENCE [LARGE SCALE GENOMIC DNA]</scope>
    <source>
        <strain evidence="4 5">Cbfe23</strain>
    </source>
</reference>
<evidence type="ECO:0000256" key="1">
    <source>
        <dbReference type="ARBA" id="ARBA00022737"/>
    </source>
</evidence>
<dbReference type="OrthoDB" id="5515265at2"/>
<evidence type="ECO:0008006" key="6">
    <source>
        <dbReference type="Google" id="ProtNLM"/>
    </source>
</evidence>
<dbReference type="STRING" id="83449.BON30_25840"/>
<evidence type="ECO:0000313" key="5">
    <source>
        <dbReference type="Proteomes" id="UP000182229"/>
    </source>
</evidence>
<keyword evidence="1" id="KW-0677">Repeat</keyword>
<accession>A0A1L9B5U2</accession>
<dbReference type="Pfam" id="PF07719">
    <property type="entry name" value="TPR_2"/>
    <property type="match status" value="1"/>
</dbReference>
<dbReference type="SUPFAM" id="SSF48452">
    <property type="entry name" value="TPR-like"/>
    <property type="match status" value="1"/>
</dbReference>
<dbReference type="InterPro" id="IPR019734">
    <property type="entry name" value="TPR_rpt"/>
</dbReference>
<dbReference type="PROSITE" id="PS50293">
    <property type="entry name" value="TPR_REGION"/>
    <property type="match status" value="1"/>
</dbReference>
<sequence>MPSLGEMLAMGQVKQAAELANQRLGRNPKDGEALVTLAKVSLVEGDGARAESLLQQAAAQGSQRDVVLVRAALALQREDWEAVKTLYLPLAAQGDDRPEVWYGLGVALMRLGNVEAAREALERAVTLNPQEPSFRFELGRAWAMGDRVRPAVRQFVCCLRLNARDARAWRFLAELLAQRGKVRSAERLLKRGQEQVPEAAVLREPLPTSAPAPDPNAALIEQVVGLLGRSRNREALALVREAQGKGARSLTLKLLEAKACESLLRPDEEGAMRAYEEAMGMDPQAWEACNDLGLFLLRRGQRHAALAIDVLREARRRAPTRPEPVFNLAVACSKGGMSTESAELARRLVSTLPAEHPFHGHARALLQKLGEA</sequence>
<gene>
    <name evidence="4" type="ORF">BON30_25840</name>
</gene>
<dbReference type="Proteomes" id="UP000182229">
    <property type="component" value="Unassembled WGS sequence"/>
</dbReference>
<dbReference type="PANTHER" id="PTHR45586:SF1">
    <property type="entry name" value="LIPOPOLYSACCHARIDE ASSEMBLY PROTEIN B"/>
    <property type="match status" value="1"/>
</dbReference>
<dbReference type="InterPro" id="IPR013105">
    <property type="entry name" value="TPR_2"/>
</dbReference>
<evidence type="ECO:0000256" key="2">
    <source>
        <dbReference type="ARBA" id="ARBA00022803"/>
    </source>
</evidence>
<keyword evidence="5" id="KW-1185">Reference proteome</keyword>